<evidence type="ECO:0000313" key="2">
    <source>
        <dbReference type="Proteomes" id="UP000265520"/>
    </source>
</evidence>
<comment type="caution">
    <text evidence="1">The sequence shown here is derived from an EMBL/GenBank/DDBJ whole genome shotgun (WGS) entry which is preliminary data.</text>
</comment>
<dbReference type="Proteomes" id="UP000265520">
    <property type="component" value="Unassembled WGS sequence"/>
</dbReference>
<name>A0A392V0E6_9FABA</name>
<proteinExistence type="predicted"/>
<dbReference type="AlphaFoldDB" id="A0A392V0E6"/>
<evidence type="ECO:0000313" key="1">
    <source>
        <dbReference type="EMBL" id="MCI80551.1"/>
    </source>
</evidence>
<feature type="non-terminal residue" evidence="1">
    <location>
        <position position="1"/>
    </location>
</feature>
<accession>A0A392V0E6</accession>
<organism evidence="1 2">
    <name type="scientific">Trifolium medium</name>
    <dbReference type="NCBI Taxonomy" id="97028"/>
    <lineage>
        <taxon>Eukaryota</taxon>
        <taxon>Viridiplantae</taxon>
        <taxon>Streptophyta</taxon>
        <taxon>Embryophyta</taxon>
        <taxon>Tracheophyta</taxon>
        <taxon>Spermatophyta</taxon>
        <taxon>Magnoliopsida</taxon>
        <taxon>eudicotyledons</taxon>
        <taxon>Gunneridae</taxon>
        <taxon>Pentapetalae</taxon>
        <taxon>rosids</taxon>
        <taxon>fabids</taxon>
        <taxon>Fabales</taxon>
        <taxon>Fabaceae</taxon>
        <taxon>Papilionoideae</taxon>
        <taxon>50 kb inversion clade</taxon>
        <taxon>NPAAA clade</taxon>
        <taxon>Hologalegina</taxon>
        <taxon>IRL clade</taxon>
        <taxon>Trifolieae</taxon>
        <taxon>Trifolium</taxon>
    </lineage>
</organism>
<protein>
    <submittedName>
        <fullName evidence="1">Uncharacterized protein</fullName>
    </submittedName>
</protein>
<reference evidence="1 2" key="1">
    <citation type="journal article" date="2018" name="Front. Plant Sci.">
        <title>Red Clover (Trifolium pratense) and Zigzag Clover (T. medium) - A Picture of Genomic Similarities and Differences.</title>
        <authorList>
            <person name="Dluhosova J."/>
            <person name="Istvanek J."/>
            <person name="Nedelnik J."/>
            <person name="Repkova J."/>
        </authorList>
    </citation>
    <scope>NUCLEOTIDE SEQUENCE [LARGE SCALE GENOMIC DNA]</scope>
    <source>
        <strain evidence="2">cv. 10/8</strain>
        <tissue evidence="1">Leaf</tissue>
    </source>
</reference>
<sequence>WVRELNESEHIRKSELEELLSGVVRHERAADE</sequence>
<keyword evidence="2" id="KW-1185">Reference proteome</keyword>
<dbReference type="EMBL" id="LXQA010998407">
    <property type="protein sequence ID" value="MCI80551.1"/>
    <property type="molecule type" value="Genomic_DNA"/>
</dbReference>